<organism evidence="3 4">
    <name type="scientific">Silvanigrella paludirubra</name>
    <dbReference type="NCBI Taxonomy" id="2499159"/>
    <lineage>
        <taxon>Bacteria</taxon>
        <taxon>Pseudomonadati</taxon>
        <taxon>Bdellovibrionota</taxon>
        <taxon>Oligoflexia</taxon>
        <taxon>Silvanigrellales</taxon>
        <taxon>Silvanigrellaceae</taxon>
        <taxon>Silvanigrella</taxon>
    </lineage>
</organism>
<evidence type="ECO:0000313" key="3">
    <source>
        <dbReference type="EMBL" id="KAB8037663.1"/>
    </source>
</evidence>
<name>A0A6N6VRH9_9BACT</name>
<dbReference type="Gene3D" id="3.10.450.30">
    <property type="entry name" value="Microbial ribonucleases"/>
    <property type="match status" value="1"/>
</dbReference>
<dbReference type="EMBL" id="WFLM01000004">
    <property type="protein sequence ID" value="KAB8037663.1"/>
    <property type="molecule type" value="Genomic_DNA"/>
</dbReference>
<evidence type="ECO:0000256" key="1">
    <source>
        <dbReference type="ARBA" id="ARBA00022722"/>
    </source>
</evidence>
<accession>A0A6N6VRH9</accession>
<dbReference type="Pfam" id="PF00545">
    <property type="entry name" value="Ribonuclease"/>
    <property type="match status" value="1"/>
</dbReference>
<comment type="caution">
    <text evidence="3">The sequence shown here is derived from an EMBL/GenBank/DDBJ whole genome shotgun (WGS) entry which is preliminary data.</text>
</comment>
<dbReference type="Proteomes" id="UP000437748">
    <property type="component" value="Unassembled WGS sequence"/>
</dbReference>
<dbReference type="GO" id="GO:0004521">
    <property type="term" value="F:RNA endonuclease activity"/>
    <property type="evidence" value="ECO:0007669"/>
    <property type="project" value="InterPro"/>
</dbReference>
<gene>
    <name evidence="3" type="ORF">GCL60_10840</name>
</gene>
<dbReference type="AlphaFoldDB" id="A0A6N6VRH9"/>
<dbReference type="InterPro" id="IPR000026">
    <property type="entry name" value="N1-like"/>
</dbReference>
<dbReference type="GO" id="GO:0016787">
    <property type="term" value="F:hydrolase activity"/>
    <property type="evidence" value="ECO:0007669"/>
    <property type="project" value="UniProtKB-KW"/>
</dbReference>
<protein>
    <submittedName>
        <fullName evidence="3">Uncharacterized protein</fullName>
    </submittedName>
</protein>
<dbReference type="SUPFAM" id="SSF53933">
    <property type="entry name" value="Microbial ribonucleases"/>
    <property type="match status" value="1"/>
</dbReference>
<keyword evidence="2" id="KW-0378">Hydrolase</keyword>
<dbReference type="InterPro" id="IPR016191">
    <property type="entry name" value="Ribonuclease/ribotoxin"/>
</dbReference>
<dbReference type="OrthoDB" id="5326845at2"/>
<keyword evidence="4" id="KW-1185">Reference proteome</keyword>
<reference evidence="3 4" key="1">
    <citation type="submission" date="2019-10" db="EMBL/GenBank/DDBJ databases">
        <title>New species of Slilvanegrellaceae.</title>
        <authorList>
            <person name="Pitt A."/>
            <person name="Hahn M.W."/>
        </authorList>
    </citation>
    <scope>NUCLEOTIDE SEQUENCE [LARGE SCALE GENOMIC DNA]</scope>
    <source>
        <strain evidence="3 4">SP-Ram-0.45-NSY-1</strain>
    </source>
</reference>
<dbReference type="GO" id="GO:0003723">
    <property type="term" value="F:RNA binding"/>
    <property type="evidence" value="ECO:0007669"/>
    <property type="project" value="InterPro"/>
</dbReference>
<keyword evidence="1" id="KW-0540">Nuclease</keyword>
<proteinExistence type="predicted"/>
<evidence type="ECO:0000256" key="2">
    <source>
        <dbReference type="ARBA" id="ARBA00022801"/>
    </source>
</evidence>
<sequence length="196" mass="22714">MIGQIAVDIVAGGPEEKINALDKISISSTKPFNNSHISISSNELPKKISNSTNEINNNLIQTQNNNVNHNLHPQTTETPVITEIENSQSELESSNEWITVTKRTGIPDRVKTRYNEIQDFYQRNKYYPSPRVFQNREGLIKDTNGNIIYGDLLEYDVPFPGQEVRDRKRIVIQKYTKNWWYTKDHYNSFVKMEIVP</sequence>
<dbReference type="RefSeq" id="WP_153420738.1">
    <property type="nucleotide sequence ID" value="NZ_WFLM01000004.1"/>
</dbReference>
<evidence type="ECO:0000313" key="4">
    <source>
        <dbReference type="Proteomes" id="UP000437748"/>
    </source>
</evidence>